<feature type="domain" description="Putative restriction endonuclease" evidence="1">
    <location>
        <begin position="13"/>
        <end position="178"/>
    </location>
</feature>
<dbReference type="InterPro" id="IPR011335">
    <property type="entry name" value="Restrct_endonuc-II-like"/>
</dbReference>
<reference evidence="2 3" key="1">
    <citation type="journal article" date="2018" name="Syst. Appl. Microbiol.">
        <title>Abditibacterium utsteinense sp. nov., the first cultivated member of candidate phylum FBP, isolated from ice-free Antarctic soil samples.</title>
        <authorList>
            <person name="Tahon G."/>
            <person name="Tytgat B."/>
            <person name="Lebbe L."/>
            <person name="Carlier A."/>
            <person name="Willems A."/>
        </authorList>
    </citation>
    <scope>NUCLEOTIDE SEQUENCE [LARGE SCALE GENOMIC DNA]</scope>
    <source>
        <strain evidence="2 3">LMG 29911</strain>
    </source>
</reference>
<dbReference type="SUPFAM" id="SSF52980">
    <property type="entry name" value="Restriction endonuclease-like"/>
    <property type="match status" value="1"/>
</dbReference>
<keyword evidence="3" id="KW-1185">Reference proteome</keyword>
<dbReference type="PANTHER" id="PTHR36558">
    <property type="entry name" value="GLR1098 PROTEIN"/>
    <property type="match status" value="1"/>
</dbReference>
<accession>A0A2S8STF7</accession>
<dbReference type="InterPro" id="IPR008538">
    <property type="entry name" value="Uma2"/>
</dbReference>
<dbReference type="InParanoid" id="A0A2S8STF7"/>
<name>A0A2S8STF7_9BACT</name>
<organism evidence="2 3">
    <name type="scientific">Abditibacterium utsteinense</name>
    <dbReference type="NCBI Taxonomy" id="1960156"/>
    <lineage>
        <taxon>Bacteria</taxon>
        <taxon>Pseudomonadati</taxon>
        <taxon>Abditibacteriota</taxon>
        <taxon>Abditibacteriia</taxon>
        <taxon>Abditibacteriales</taxon>
        <taxon>Abditibacteriaceae</taxon>
        <taxon>Abditibacterium</taxon>
    </lineage>
</organism>
<keyword evidence="2" id="KW-0540">Nuclease</keyword>
<keyword evidence="2" id="KW-0255">Endonuclease</keyword>
<dbReference type="OrthoDB" id="9808428at2"/>
<dbReference type="EMBL" id="NIGF01000007">
    <property type="protein sequence ID" value="PQV64080.1"/>
    <property type="molecule type" value="Genomic_DNA"/>
</dbReference>
<comment type="caution">
    <text evidence="2">The sequence shown here is derived from an EMBL/GenBank/DDBJ whole genome shotgun (WGS) entry which is preliminary data.</text>
</comment>
<dbReference type="PANTHER" id="PTHR36558:SF1">
    <property type="entry name" value="RESTRICTION ENDONUCLEASE DOMAIN-CONTAINING PROTEIN-RELATED"/>
    <property type="match status" value="1"/>
</dbReference>
<evidence type="ECO:0000313" key="2">
    <source>
        <dbReference type="EMBL" id="PQV64080.1"/>
    </source>
</evidence>
<dbReference type="Gene3D" id="3.90.1570.10">
    <property type="entry name" value="tt1808, chain A"/>
    <property type="match status" value="1"/>
</dbReference>
<dbReference type="GO" id="GO:0004519">
    <property type="term" value="F:endonuclease activity"/>
    <property type="evidence" value="ECO:0007669"/>
    <property type="project" value="UniProtKB-KW"/>
</dbReference>
<dbReference type="InterPro" id="IPR012296">
    <property type="entry name" value="Nuclease_put_TT1808"/>
</dbReference>
<sequence length="197" mass="22740">MGAQLKEEFISVAQFWEMEENSDVRHEYLNGRVYAMAGGTPNHAKIIFNISVAIGSRLRGKPCSGSSSDQLVKIERSGLRTYPNVLVSCPPQRFDADEPNALLNPVLLVEVLSPSTQSYDRAEKWEHYRQIPELRDYLLISSERVRVEHLHRNEQNQWILWTAIERDDVLRVPDLELEIPLDEIYENIELPEGLTRI</sequence>
<proteinExistence type="predicted"/>
<evidence type="ECO:0000259" key="1">
    <source>
        <dbReference type="Pfam" id="PF05685"/>
    </source>
</evidence>
<gene>
    <name evidence="2" type="ORF">B1R32_107105</name>
</gene>
<dbReference type="Pfam" id="PF05685">
    <property type="entry name" value="Uma2"/>
    <property type="match status" value="1"/>
</dbReference>
<protein>
    <submittedName>
        <fullName evidence="2">Endonuclease, Uma2 family (Restriction endonuclease fold)</fullName>
    </submittedName>
</protein>
<evidence type="ECO:0000313" key="3">
    <source>
        <dbReference type="Proteomes" id="UP000237684"/>
    </source>
</evidence>
<dbReference type="RefSeq" id="WP_105483549.1">
    <property type="nucleotide sequence ID" value="NZ_NIGF01000007.1"/>
</dbReference>
<dbReference type="AlphaFoldDB" id="A0A2S8STF7"/>
<dbReference type="CDD" id="cd06260">
    <property type="entry name" value="DUF820-like"/>
    <property type="match status" value="1"/>
</dbReference>
<keyword evidence="2" id="KW-0378">Hydrolase</keyword>
<dbReference type="Proteomes" id="UP000237684">
    <property type="component" value="Unassembled WGS sequence"/>
</dbReference>